<reference evidence="3" key="1">
    <citation type="journal article" date="2017" name="Proc. Natl. Acad. Sci. U.S.A.">
        <title>Simulation of Deepwater Horizon oil plume reveals substrate specialization within a complex community of hydrocarbon-degraders.</title>
        <authorList>
            <person name="Hu P."/>
            <person name="Dubinsky E.A."/>
            <person name="Probst A.J."/>
            <person name="Wang J."/>
            <person name="Sieber C.M.K."/>
            <person name="Tom L.M."/>
            <person name="Gardinali P."/>
            <person name="Banfield J.F."/>
            <person name="Atlas R.M."/>
            <person name="Andersen G.L."/>
        </authorList>
    </citation>
    <scope>NUCLEOTIDE SEQUENCE [LARGE SCALE GENOMIC DNA]</scope>
</reference>
<feature type="chain" id="PRO_5013277670" description="Lipoprotein" evidence="1">
    <location>
        <begin position="19"/>
        <end position="327"/>
    </location>
</feature>
<evidence type="ECO:0000313" key="3">
    <source>
        <dbReference type="Proteomes" id="UP000196531"/>
    </source>
</evidence>
<keyword evidence="1" id="KW-0732">Signal</keyword>
<comment type="caution">
    <text evidence="2">The sequence shown here is derived from an EMBL/GenBank/DDBJ whole genome shotgun (WGS) entry which is preliminary data.</text>
</comment>
<feature type="signal peptide" evidence="1">
    <location>
        <begin position="1"/>
        <end position="18"/>
    </location>
</feature>
<evidence type="ECO:0008006" key="4">
    <source>
        <dbReference type="Google" id="ProtNLM"/>
    </source>
</evidence>
<accession>A0A1Y5FIW4</accession>
<organism evidence="2 3">
    <name type="scientific">Halobacteriovorax marinus</name>
    <dbReference type="NCBI Taxonomy" id="97084"/>
    <lineage>
        <taxon>Bacteria</taxon>
        <taxon>Pseudomonadati</taxon>
        <taxon>Bdellovibrionota</taxon>
        <taxon>Bacteriovoracia</taxon>
        <taxon>Bacteriovoracales</taxon>
        <taxon>Halobacteriovoraceae</taxon>
        <taxon>Halobacteriovorax</taxon>
    </lineage>
</organism>
<gene>
    <name evidence="2" type="ORF">A9Q84_01855</name>
</gene>
<dbReference type="AlphaFoldDB" id="A0A1Y5FIW4"/>
<protein>
    <recommendedName>
        <fullName evidence="4">Lipoprotein</fullName>
    </recommendedName>
</protein>
<dbReference type="Proteomes" id="UP000196531">
    <property type="component" value="Unassembled WGS sequence"/>
</dbReference>
<evidence type="ECO:0000313" key="2">
    <source>
        <dbReference type="EMBL" id="OUR99797.1"/>
    </source>
</evidence>
<proteinExistence type="predicted"/>
<dbReference type="EMBL" id="MAAO01000002">
    <property type="protein sequence ID" value="OUR99797.1"/>
    <property type="molecule type" value="Genomic_DNA"/>
</dbReference>
<sequence length="327" mass="36626">MKNLILLGSILLSGAGFAAEADHYTSRNDLLEDISDRLNSDANESLRKAVENSKALGECDSKKAELALYKELRNYFANHTKGEIVKGLLHSNNTAKRAIPLNESIYGEWSIFDGYLLGKKSAANSPLALSPMIKVGEQLVGIDKLEHMFGMGFKYFKSHHIKGKKLRKVLKRGIFSEKTILGGNILATGVFAYGDLSANFNGMRFWNHVLQRRDDVLGADQNIGPYILCVDNSFVVNTENPIDFKNYIDASMDESVNCSKFATKNGARKYKRAMEKRGFSCPMSQSSLNEILTKYGVVTPKDRKKRPISHWIINTDGNEDVSYFNEF</sequence>
<evidence type="ECO:0000256" key="1">
    <source>
        <dbReference type="SAM" id="SignalP"/>
    </source>
</evidence>
<name>A0A1Y5FIW4_9BACT</name>